<dbReference type="EMBL" id="BIMW01000091">
    <property type="protein sequence ID" value="GCE94234.1"/>
    <property type="molecule type" value="Genomic_DNA"/>
</dbReference>
<dbReference type="Proteomes" id="UP000326169">
    <property type="component" value="Unassembled WGS sequence"/>
</dbReference>
<reference evidence="1 2" key="1">
    <citation type="journal article" date="2019" name="J Genomics">
        <title>The Draft Genome of a Hydrogen-producing Cyanobacterium, Arthrospira platensis NIES-46.</title>
        <authorList>
            <person name="Suzuki S."/>
            <person name="Yamaguchi H."/>
            <person name="Kawachi M."/>
        </authorList>
    </citation>
    <scope>NUCLEOTIDE SEQUENCE [LARGE SCALE GENOMIC DNA]</scope>
    <source>
        <strain evidence="1 2">NIES-46</strain>
    </source>
</reference>
<protein>
    <submittedName>
        <fullName evidence="1">Uncharacterized protein</fullName>
    </submittedName>
</protein>
<organism evidence="1 2">
    <name type="scientific">Limnospira platensis NIES-46</name>
    <dbReference type="NCBI Taxonomy" id="1236695"/>
    <lineage>
        <taxon>Bacteria</taxon>
        <taxon>Bacillati</taxon>
        <taxon>Cyanobacteriota</taxon>
        <taxon>Cyanophyceae</taxon>
        <taxon>Oscillatoriophycideae</taxon>
        <taxon>Oscillatoriales</taxon>
        <taxon>Sirenicapillariaceae</taxon>
        <taxon>Limnospira</taxon>
    </lineage>
</organism>
<evidence type="ECO:0000313" key="2">
    <source>
        <dbReference type="Proteomes" id="UP000326169"/>
    </source>
</evidence>
<comment type="caution">
    <text evidence="1">The sequence shown here is derived from an EMBL/GenBank/DDBJ whole genome shotgun (WGS) entry which is preliminary data.</text>
</comment>
<gene>
    <name evidence="1" type="ORF">NIES46_22880</name>
</gene>
<keyword evidence="2" id="KW-1185">Reference proteome</keyword>
<accession>A0A5M3T432</accession>
<evidence type="ECO:0000313" key="1">
    <source>
        <dbReference type="EMBL" id="GCE94234.1"/>
    </source>
</evidence>
<name>A0A5M3T432_LIMPL</name>
<sequence length="38" mass="4593">MSDLSRPHYTKLTACLHNPRLPEPDREKLEEAIRKYHF</sequence>
<proteinExistence type="predicted"/>